<evidence type="ECO:0000256" key="1">
    <source>
        <dbReference type="ARBA" id="ARBA00022603"/>
    </source>
</evidence>
<keyword evidence="5" id="KW-1185">Reference proteome</keyword>
<evidence type="ECO:0000259" key="3">
    <source>
        <dbReference type="Pfam" id="PF13649"/>
    </source>
</evidence>
<evidence type="ECO:0000313" key="4">
    <source>
        <dbReference type="EMBL" id="QPZ38948.1"/>
    </source>
</evidence>
<sequence length="261" mass="28723">MSFFASTADYYRRFRSGIPEDVSRVLSESAPNGSPRRLLDVGTGTGFVVQALLPYFDEAIGVDVDEELLAVARADMSDEIANRRARFIHGPAESLTLEPGWLAHLVTVCRAFHWFDRPAFLTNIIGYMVDGATLSVFGDRSIWAGGQDWKIAARDVVQEVLGEARRAGPSTYGQKSGSFIDDLDNAGFTGITARTVPARRTHTVDSMIGLLHSTSFASPAVLGDRIDHFDARIREELSPLTDEEGTLVDDNEFYIYTGTRP</sequence>
<dbReference type="InterPro" id="IPR041698">
    <property type="entry name" value="Methyltransf_25"/>
</dbReference>
<organism evidence="4 5">
    <name type="scientific">Paramicrobacterium chengjingii</name>
    <dbReference type="NCBI Taxonomy" id="2769067"/>
    <lineage>
        <taxon>Bacteria</taxon>
        <taxon>Bacillati</taxon>
        <taxon>Actinomycetota</taxon>
        <taxon>Actinomycetes</taxon>
        <taxon>Micrococcales</taxon>
        <taxon>Microbacteriaceae</taxon>
        <taxon>Paramicrobacterium</taxon>
    </lineage>
</organism>
<dbReference type="Pfam" id="PF13649">
    <property type="entry name" value="Methyltransf_25"/>
    <property type="match status" value="1"/>
</dbReference>
<dbReference type="GO" id="GO:0032259">
    <property type="term" value="P:methylation"/>
    <property type="evidence" value="ECO:0007669"/>
    <property type="project" value="UniProtKB-KW"/>
</dbReference>
<keyword evidence="1 4" id="KW-0489">Methyltransferase</keyword>
<keyword evidence="2" id="KW-0808">Transferase</keyword>
<feature type="domain" description="Methyltransferase" evidence="3">
    <location>
        <begin position="39"/>
        <end position="124"/>
    </location>
</feature>
<dbReference type="SUPFAM" id="SSF53335">
    <property type="entry name" value="S-adenosyl-L-methionine-dependent methyltransferases"/>
    <property type="match status" value="1"/>
</dbReference>
<dbReference type="PANTHER" id="PTHR44942">
    <property type="entry name" value="METHYLTRANSF_11 DOMAIN-CONTAINING PROTEIN"/>
    <property type="match status" value="1"/>
</dbReference>
<evidence type="ECO:0000256" key="2">
    <source>
        <dbReference type="ARBA" id="ARBA00022679"/>
    </source>
</evidence>
<dbReference type="CDD" id="cd02440">
    <property type="entry name" value="AdoMet_MTases"/>
    <property type="match status" value="1"/>
</dbReference>
<accession>A0ABX6YJG4</accession>
<dbReference type="InterPro" id="IPR051052">
    <property type="entry name" value="Diverse_substrate_MTase"/>
</dbReference>
<dbReference type="RefSeq" id="WP_166985079.1">
    <property type="nucleotide sequence ID" value="NZ_CP061169.1"/>
</dbReference>
<gene>
    <name evidence="4" type="ORF">HCR76_02265</name>
</gene>
<dbReference type="PANTHER" id="PTHR44942:SF4">
    <property type="entry name" value="METHYLTRANSFERASE TYPE 11 DOMAIN-CONTAINING PROTEIN"/>
    <property type="match status" value="1"/>
</dbReference>
<proteinExistence type="predicted"/>
<dbReference type="EMBL" id="CP061169">
    <property type="protein sequence ID" value="QPZ38948.1"/>
    <property type="molecule type" value="Genomic_DNA"/>
</dbReference>
<dbReference type="Proteomes" id="UP000662814">
    <property type="component" value="Chromosome"/>
</dbReference>
<evidence type="ECO:0000313" key="5">
    <source>
        <dbReference type="Proteomes" id="UP000662814"/>
    </source>
</evidence>
<dbReference type="Gene3D" id="3.40.50.150">
    <property type="entry name" value="Vaccinia Virus protein VP39"/>
    <property type="match status" value="1"/>
</dbReference>
<name>A0ABX6YJG4_9MICO</name>
<reference evidence="4 5" key="1">
    <citation type="submission" date="2020-12" db="EMBL/GenBank/DDBJ databases">
        <title>Microbacterium sp. HY060.</title>
        <authorList>
            <person name="Zhou J."/>
        </authorList>
    </citation>
    <scope>NUCLEOTIDE SEQUENCE [LARGE SCALE GENOMIC DNA]</scope>
    <source>
        <strain evidence="4 5">HY60</strain>
    </source>
</reference>
<dbReference type="InterPro" id="IPR029063">
    <property type="entry name" value="SAM-dependent_MTases_sf"/>
</dbReference>
<protein>
    <submittedName>
        <fullName evidence="4">Class I SAM-dependent methyltransferase</fullName>
    </submittedName>
</protein>
<dbReference type="GO" id="GO:0008168">
    <property type="term" value="F:methyltransferase activity"/>
    <property type="evidence" value="ECO:0007669"/>
    <property type="project" value="UniProtKB-KW"/>
</dbReference>